<dbReference type="Proteomes" id="UP001319846">
    <property type="component" value="Unassembled WGS sequence"/>
</dbReference>
<evidence type="ECO:0000313" key="2">
    <source>
        <dbReference type="Proteomes" id="UP001319846"/>
    </source>
</evidence>
<comment type="caution">
    <text evidence="1">The sequence shown here is derived from an EMBL/GenBank/DDBJ whole genome shotgun (WGS) entry which is preliminary data.</text>
</comment>
<organism evidence="1 2">
    <name type="scientific">Vreelandella aquamarina</name>
    <dbReference type="NCBI Taxonomy" id="77097"/>
    <lineage>
        <taxon>Bacteria</taxon>
        <taxon>Pseudomonadati</taxon>
        <taxon>Pseudomonadota</taxon>
        <taxon>Gammaproteobacteria</taxon>
        <taxon>Oceanospirillales</taxon>
        <taxon>Halomonadaceae</taxon>
        <taxon>Vreelandella</taxon>
    </lineage>
</organism>
<sequence>MKRLLIWTNMYPTQSAPFYGTFVRSTEQAWRKTLGSENVTLVAIKEKPKSALNKVALYAQLLVRCSLSLFKNPAGTLIEIHYPVYFLPVLCLAKLVRKKHYIIMRFHGSDLKRLTKSRIFTGFFNFVKSDVDLYAVPSEYYRNKVSSELKLPIEQVIKVYPDCVGEGFFGSGEKAAALEKTVFNIGFVSRLEPMKNCHELIEAFASINISDARLTIAGDGSQRQYLEALVKDLGLNDRVTFLGAIAREKLPDIMGSFSVFVFPSISETESFGLVALEALACSVPVIANDRLEAAAEYLIEGENGFFYGGGVQGLSKALEAFYHLPEAEKQKLSLQASQVRQKFSYDNVFTAGVNKILSKQQGSA</sequence>
<dbReference type="EMBL" id="JABYQT010000001">
    <property type="protein sequence ID" value="MBZ5486434.1"/>
    <property type="molecule type" value="Genomic_DNA"/>
</dbReference>
<evidence type="ECO:0000313" key="1">
    <source>
        <dbReference type="EMBL" id="MBZ5486434.1"/>
    </source>
</evidence>
<gene>
    <name evidence="1" type="ORF">HW452_02735</name>
</gene>
<reference evidence="1" key="1">
    <citation type="submission" date="2020-06" db="EMBL/GenBank/DDBJ databases">
        <title>Whole Genome Sequence of Halomonas aquamarina MB598.</title>
        <authorList>
            <person name="Pervaiz M."/>
            <person name="Fariq A."/>
            <person name="Yasmin A."/>
            <person name="Welch M."/>
        </authorList>
    </citation>
    <scope>NUCLEOTIDE SEQUENCE</scope>
    <source>
        <strain evidence="1">MB598</strain>
    </source>
</reference>
<proteinExistence type="predicted"/>
<name>A0ACC5VR86_9GAMM</name>
<keyword evidence="2" id="KW-1185">Reference proteome</keyword>
<protein>
    <submittedName>
        <fullName evidence="1">Glycosyltransferase family 4 protein</fullName>
    </submittedName>
</protein>
<accession>A0ACC5VR86</accession>